<organism evidence="2 3">
    <name type="scientific">Populus tomentosa</name>
    <name type="common">Chinese white poplar</name>
    <dbReference type="NCBI Taxonomy" id="118781"/>
    <lineage>
        <taxon>Eukaryota</taxon>
        <taxon>Viridiplantae</taxon>
        <taxon>Streptophyta</taxon>
        <taxon>Embryophyta</taxon>
        <taxon>Tracheophyta</taxon>
        <taxon>Spermatophyta</taxon>
        <taxon>Magnoliopsida</taxon>
        <taxon>eudicotyledons</taxon>
        <taxon>Gunneridae</taxon>
        <taxon>Pentapetalae</taxon>
        <taxon>rosids</taxon>
        <taxon>fabids</taxon>
        <taxon>Malpighiales</taxon>
        <taxon>Salicaceae</taxon>
        <taxon>Saliceae</taxon>
        <taxon>Populus</taxon>
    </lineage>
</organism>
<comment type="caution">
    <text evidence="2">The sequence shown here is derived from an EMBL/GenBank/DDBJ whole genome shotgun (WGS) entry which is preliminary data.</text>
</comment>
<feature type="region of interest" description="Disordered" evidence="1">
    <location>
        <begin position="1"/>
        <end position="70"/>
    </location>
</feature>
<dbReference type="Proteomes" id="UP000886885">
    <property type="component" value="Chromosome 5A"/>
</dbReference>
<name>A0A8X7ZZM0_POPTO</name>
<evidence type="ECO:0000313" key="2">
    <source>
        <dbReference type="EMBL" id="KAG6775233.1"/>
    </source>
</evidence>
<gene>
    <name evidence="2" type="ORF">POTOM_018675</name>
</gene>
<accession>A0A8X7ZZM0</accession>
<feature type="compositionally biased region" description="Basic and acidic residues" evidence="1">
    <location>
        <begin position="29"/>
        <end position="40"/>
    </location>
</feature>
<reference evidence="2" key="1">
    <citation type="journal article" date="2020" name="bioRxiv">
        <title>Hybrid origin of Populus tomentosa Carr. identified through genome sequencing and phylogenomic analysis.</title>
        <authorList>
            <person name="An X."/>
            <person name="Gao K."/>
            <person name="Chen Z."/>
            <person name="Li J."/>
            <person name="Yang X."/>
            <person name="Yang X."/>
            <person name="Zhou J."/>
            <person name="Guo T."/>
            <person name="Zhao T."/>
            <person name="Huang S."/>
            <person name="Miao D."/>
            <person name="Khan W.U."/>
            <person name="Rao P."/>
            <person name="Ye M."/>
            <person name="Lei B."/>
            <person name="Liao W."/>
            <person name="Wang J."/>
            <person name="Ji L."/>
            <person name="Li Y."/>
            <person name="Guo B."/>
            <person name="Mustafa N.S."/>
            <person name="Li S."/>
            <person name="Yun Q."/>
            <person name="Keller S.R."/>
            <person name="Mao J."/>
            <person name="Zhang R."/>
            <person name="Strauss S.H."/>
        </authorList>
    </citation>
    <scope>NUCLEOTIDE SEQUENCE</scope>
    <source>
        <strain evidence="2">GM15</strain>
        <tissue evidence="2">Leaf</tissue>
    </source>
</reference>
<evidence type="ECO:0000256" key="1">
    <source>
        <dbReference type="SAM" id="MobiDB-lite"/>
    </source>
</evidence>
<evidence type="ECO:0000313" key="3">
    <source>
        <dbReference type="Proteomes" id="UP000886885"/>
    </source>
</evidence>
<proteinExistence type="predicted"/>
<protein>
    <submittedName>
        <fullName evidence="2">Uncharacterized protein</fullName>
    </submittedName>
</protein>
<sequence>MEKNTDLGRAPSVALQNQTVPRTVIGAAKEFESELKKEPDSTSDTPGEQPTTISEEKKHDIEVSSSKESV</sequence>
<dbReference type="EMBL" id="JAAWWB010000009">
    <property type="protein sequence ID" value="KAG6775233.1"/>
    <property type="molecule type" value="Genomic_DNA"/>
</dbReference>
<dbReference type="AlphaFoldDB" id="A0A8X7ZZM0"/>
<feature type="compositionally biased region" description="Polar residues" evidence="1">
    <location>
        <begin position="42"/>
        <end position="53"/>
    </location>
</feature>
<keyword evidence="3" id="KW-1185">Reference proteome</keyword>